<dbReference type="EMBL" id="LWDV01000009">
    <property type="protein sequence ID" value="OCL26311.1"/>
    <property type="molecule type" value="Genomic_DNA"/>
</dbReference>
<evidence type="ECO:0008006" key="3">
    <source>
        <dbReference type="Google" id="ProtNLM"/>
    </source>
</evidence>
<reference evidence="1 2" key="2">
    <citation type="submission" date="2016-08" db="EMBL/GenBank/DDBJ databases">
        <title>Orenia metallireducens sp. nov. strain Z6, a Novel Metal-reducing Firmicute from the Deep Subsurface.</title>
        <authorList>
            <person name="Maxim B.I."/>
            <person name="Kenneth K."/>
            <person name="Flynn T.M."/>
            <person name="Oloughlin E.J."/>
            <person name="Locke R.A."/>
            <person name="Weber J.R."/>
            <person name="Egan S.M."/>
            <person name="Mackie R.I."/>
            <person name="Cann I.K."/>
        </authorList>
    </citation>
    <scope>NUCLEOTIDE SEQUENCE [LARGE SCALE GENOMIC DNA]</scope>
    <source>
        <strain evidence="1 2">Z6</strain>
    </source>
</reference>
<dbReference type="Proteomes" id="UP000093514">
    <property type="component" value="Unassembled WGS sequence"/>
</dbReference>
<evidence type="ECO:0000313" key="2">
    <source>
        <dbReference type="Proteomes" id="UP000093514"/>
    </source>
</evidence>
<organism evidence="1 2">
    <name type="scientific">Orenia metallireducens</name>
    <dbReference type="NCBI Taxonomy" id="1413210"/>
    <lineage>
        <taxon>Bacteria</taxon>
        <taxon>Bacillati</taxon>
        <taxon>Bacillota</taxon>
        <taxon>Clostridia</taxon>
        <taxon>Halanaerobiales</taxon>
        <taxon>Halobacteroidaceae</taxon>
        <taxon>Orenia</taxon>
    </lineage>
</organism>
<proteinExistence type="predicted"/>
<evidence type="ECO:0000313" key="1">
    <source>
        <dbReference type="EMBL" id="OCL26311.1"/>
    </source>
</evidence>
<protein>
    <recommendedName>
        <fullName evidence="3">Phage tail assembly chaperone protein, TAC</fullName>
    </recommendedName>
</protein>
<name>A0A1C0A7W5_9FIRM</name>
<dbReference type="OrthoDB" id="2113022at2"/>
<comment type="caution">
    <text evidence="1">The sequence shown here is derived from an EMBL/GenBank/DDBJ whole genome shotgun (WGS) entry which is preliminary data.</text>
</comment>
<dbReference type="AlphaFoldDB" id="A0A1C0A7W5"/>
<gene>
    <name evidence="1" type="ORF">U472_09895</name>
</gene>
<keyword evidence="2" id="KW-1185">Reference proteome</keyword>
<sequence length="121" mass="13703">MRTIQIGNKELGLRATPLALLYYRQEFDEDLIEDLVSLQDMAKMADGDFSGFDSVKILQICYAMNKADNFGKQFHGFEKWLSELESIDFADENFMMNVIEEASDGFFRSAANGGNPKLKGK</sequence>
<dbReference type="RefSeq" id="WP_068717999.1">
    <property type="nucleotide sequence ID" value="NZ_LWDV01000009.1"/>
</dbReference>
<reference evidence="2" key="1">
    <citation type="submission" date="2016-07" db="EMBL/GenBank/DDBJ databases">
        <authorList>
            <person name="Florea S."/>
            <person name="Webb J.S."/>
            <person name="Jaromczyk J."/>
            <person name="Schardl C.L."/>
        </authorList>
    </citation>
    <scope>NUCLEOTIDE SEQUENCE [LARGE SCALE GENOMIC DNA]</scope>
    <source>
        <strain evidence="2">Z6</strain>
    </source>
</reference>
<accession>A0A1C0A7W5</accession>